<evidence type="ECO:0000256" key="2">
    <source>
        <dbReference type="SAM" id="MobiDB-lite"/>
    </source>
</evidence>
<feature type="domain" description="DUF11" evidence="4">
    <location>
        <begin position="932"/>
        <end position="1043"/>
    </location>
</feature>
<dbReference type="eggNOG" id="COG0823">
    <property type="taxonomic scope" value="Bacteria"/>
</dbReference>
<name>D5UGP9_CELFN</name>
<dbReference type="PANTHER" id="PTHR36842:SF1">
    <property type="entry name" value="PROTEIN TOLB"/>
    <property type="match status" value="1"/>
</dbReference>
<evidence type="ECO:0000259" key="4">
    <source>
        <dbReference type="Pfam" id="PF01345"/>
    </source>
</evidence>
<organism evidence="5 6">
    <name type="scientific">Cellulomonas flavigena (strain ATCC 482 / DSM 20109 / BCRC 11376 / JCM 18109 / NBRC 3775 / NCIMB 8073 / NRS 134)</name>
    <dbReference type="NCBI Taxonomy" id="446466"/>
    <lineage>
        <taxon>Bacteria</taxon>
        <taxon>Bacillati</taxon>
        <taxon>Actinomycetota</taxon>
        <taxon>Actinomycetes</taxon>
        <taxon>Micrococcales</taxon>
        <taxon>Cellulomonadaceae</taxon>
        <taxon>Cellulomonas</taxon>
    </lineage>
</organism>
<feature type="region of interest" description="Disordered" evidence="2">
    <location>
        <begin position="462"/>
        <end position="504"/>
    </location>
</feature>
<sequence length="1151" mass="117831">MTGARGARVVVLALAVALASAAGAQGAPALSAGPAPSALPAPVAVEPRLAFTDGGTALVRARVGHGYGGVLPLGESAPGPVVPSPSPSGSPSPFPSGSPSPSPSATTPAPSPTGTSTALPAPTPAPTASPSPPVPDPADSQPSGAFADEVRYLAFVRHRPDVGPHHGGDVHVLVSRQGSPERVVRVTCDAARESHPVVSPETGRVAWATDAGGSWDVAVTTRSVEELGDACTQDETRRVTSGDADELWPAFVPSSDLVVYSGTRDDPAGLGDLWMQGVDAAESTATRLTQSEHAETQPSVSPLVARSGESYVLVAFSTTEFRRDGSVALLRLTGDPHGDGPFRPVPDRSRLVNPYQSDPEHWWDTTPQGSEPAFGGPTSTTWGGEGFVLASTTTSDDPAGDVAVAMVGTQGDADPAVEQQVRVVGDVGRPETHPTWTSGLSPFGEWYDAADLVAEVPAPPSVVSDVRADDGSGRRSTTPARPGCGTPDDIDVPPGDAMPSYSPAGDRLVVATRTVTCELDDGEWVGSQGWALHVVDTTDLTSVPLEYDREPTDVDVSPRWSPDGRRIVLERYRDDGEEVERGLVLVDVASGTTGPRPTRELELPEPEEWEYEVGVRDASWSPDATRLVVSRTVATSAARVAVPDSYAGTTSLWVVDVDAPATARELVARVDCGSTTCGPQEYVVRGRSPAWSPDGTRIAVASLALVRRSGDVHVVDNPGAVSVLTLQDPAAGVVTDVRAVTGFHADGTPTASRPLVAASDEPAWSPDGSVLAVTAVPAGRSHELGVWLVAPDGSGARPVADGRGLETDPVLQPWTDLVLTMTATPLTADGPTAVVARATNAGPGPVERGAVSIALPPGAAAAVPPACGLSAGVVRCPLVRLRPGESRDVALTVTGDDGATPFLAVATTTTPERVVTNNTARASTGVDGGVGVTVELDRSPVYVGGAPATATFTVRNAGTRPASDVRLAPALPAAVVASGPPECPVPADPCALGTLPGRGARVLRVTLTPGPAFVGPPAVGAVTGTVSTSSPDPDRSDDVASVDLEVRSPQLSVLPPVTRPGGVVFVAGQWFPPSVDVRLSWSQGVMGSPGPHTTDAEGRFGTALLVIADTLVAPRDLRADDTATPGGFGQVAAPVLIVPPSVAAPSFLFRK</sequence>
<dbReference type="Gene3D" id="2.120.10.30">
    <property type="entry name" value="TolB, C-terminal domain"/>
    <property type="match status" value="3"/>
</dbReference>
<dbReference type="EMBL" id="CP001964">
    <property type="protein sequence ID" value="ADG75147.1"/>
    <property type="molecule type" value="Genomic_DNA"/>
</dbReference>
<feature type="signal peptide" evidence="3">
    <location>
        <begin position="1"/>
        <end position="24"/>
    </location>
</feature>
<dbReference type="Proteomes" id="UP000000849">
    <property type="component" value="Chromosome"/>
</dbReference>
<dbReference type="RefSeq" id="WP_013117481.1">
    <property type="nucleotide sequence ID" value="NC_014151.1"/>
</dbReference>
<gene>
    <name evidence="5" type="ordered locus">Cfla_2256</name>
</gene>
<dbReference type="OrthoDB" id="262125at2"/>
<dbReference type="STRING" id="446466.Cfla_2256"/>
<dbReference type="KEGG" id="cfl:Cfla_2256"/>
<keyword evidence="6" id="KW-1185">Reference proteome</keyword>
<feature type="region of interest" description="Disordered" evidence="2">
    <location>
        <begin position="363"/>
        <end position="385"/>
    </location>
</feature>
<dbReference type="HOGENOM" id="CLU_007390_0_0_11"/>
<feature type="compositionally biased region" description="Pro residues" evidence="2">
    <location>
        <begin position="121"/>
        <end position="136"/>
    </location>
</feature>
<dbReference type="AlphaFoldDB" id="D5UGP9"/>
<comment type="similarity">
    <text evidence="1">Belongs to the TolB family.</text>
</comment>
<feature type="chain" id="PRO_5038430839" evidence="3">
    <location>
        <begin position="25"/>
        <end position="1151"/>
    </location>
</feature>
<proteinExistence type="inferred from homology"/>
<dbReference type="PANTHER" id="PTHR36842">
    <property type="entry name" value="PROTEIN TOLB HOMOLOG"/>
    <property type="match status" value="1"/>
</dbReference>
<keyword evidence="3" id="KW-0732">Signal</keyword>
<protein>
    <submittedName>
        <fullName evidence="5">Putative FHA domain containing protein</fullName>
    </submittedName>
</protein>
<feature type="compositionally biased region" description="Pro residues" evidence="2">
    <location>
        <begin position="80"/>
        <end position="102"/>
    </location>
</feature>
<feature type="compositionally biased region" description="Low complexity" evidence="2">
    <location>
        <begin position="103"/>
        <end position="120"/>
    </location>
</feature>
<evidence type="ECO:0000256" key="1">
    <source>
        <dbReference type="ARBA" id="ARBA00009820"/>
    </source>
</evidence>
<accession>D5UGP9</accession>
<evidence type="ECO:0000313" key="6">
    <source>
        <dbReference type="Proteomes" id="UP000000849"/>
    </source>
</evidence>
<reference evidence="5 6" key="1">
    <citation type="journal article" date="2010" name="Stand. Genomic Sci.">
        <title>Complete genome sequence of Cellulomonas flavigena type strain (134).</title>
        <authorList>
            <person name="Abt B."/>
            <person name="Foster B."/>
            <person name="Lapidus A."/>
            <person name="Clum A."/>
            <person name="Sun H."/>
            <person name="Pukall R."/>
            <person name="Lucas S."/>
            <person name="Glavina Del Rio T."/>
            <person name="Nolan M."/>
            <person name="Tice H."/>
            <person name="Cheng J.F."/>
            <person name="Pitluck S."/>
            <person name="Liolios K."/>
            <person name="Ivanova N."/>
            <person name="Mavromatis K."/>
            <person name="Ovchinnikova G."/>
            <person name="Pati A."/>
            <person name="Goodwin L."/>
            <person name="Chen A."/>
            <person name="Palaniappan K."/>
            <person name="Land M."/>
            <person name="Hauser L."/>
            <person name="Chang Y.J."/>
            <person name="Jeffries C.D."/>
            <person name="Rohde M."/>
            <person name="Goker M."/>
            <person name="Woyke T."/>
            <person name="Bristow J."/>
            <person name="Eisen J.A."/>
            <person name="Markowitz V."/>
            <person name="Hugenholtz P."/>
            <person name="Kyrpides N.C."/>
            <person name="Klenk H.P."/>
        </authorList>
    </citation>
    <scope>NUCLEOTIDE SEQUENCE [LARGE SCALE GENOMIC DNA]</scope>
    <source>
        <strain evidence="6">ATCC 482 / DSM 20109 / BCRC 11376 / JCM 18109 / NBRC 3775 / NCIMB 8073 / NRS 134</strain>
    </source>
</reference>
<dbReference type="InterPro" id="IPR011042">
    <property type="entry name" value="6-blade_b-propeller_TolB-like"/>
</dbReference>
<dbReference type="InterPro" id="IPR011659">
    <property type="entry name" value="WD40"/>
</dbReference>
<dbReference type="Pfam" id="PF01345">
    <property type="entry name" value="DUF11"/>
    <property type="match status" value="1"/>
</dbReference>
<dbReference type="InterPro" id="IPR001434">
    <property type="entry name" value="OmcB-like_DUF11"/>
</dbReference>
<dbReference type="SUPFAM" id="SSF82171">
    <property type="entry name" value="DPP6 N-terminal domain-like"/>
    <property type="match status" value="2"/>
</dbReference>
<evidence type="ECO:0000313" key="5">
    <source>
        <dbReference type="EMBL" id="ADG75147.1"/>
    </source>
</evidence>
<evidence type="ECO:0000256" key="3">
    <source>
        <dbReference type="SAM" id="SignalP"/>
    </source>
</evidence>
<feature type="region of interest" description="Disordered" evidence="2">
    <location>
        <begin position="78"/>
        <end position="144"/>
    </location>
</feature>
<dbReference type="Pfam" id="PF07676">
    <property type="entry name" value="PD40"/>
    <property type="match status" value="3"/>
</dbReference>